<dbReference type="EMBL" id="DVOG01000021">
    <property type="protein sequence ID" value="HIV03682.1"/>
    <property type="molecule type" value="Genomic_DNA"/>
</dbReference>
<feature type="domain" description="Replication initiator A N-terminal" evidence="2">
    <location>
        <begin position="3"/>
        <end position="46"/>
    </location>
</feature>
<feature type="region of interest" description="Disordered" evidence="1">
    <location>
        <begin position="90"/>
        <end position="113"/>
    </location>
</feature>
<dbReference type="AlphaFoldDB" id="A0A9D1NJG8"/>
<name>A0A9D1NJG8_9BACT</name>
<reference evidence="3" key="1">
    <citation type="submission" date="2020-10" db="EMBL/GenBank/DDBJ databases">
        <authorList>
            <person name="Gilroy R."/>
        </authorList>
    </citation>
    <scope>NUCLEOTIDE SEQUENCE</scope>
    <source>
        <strain evidence="3">10669</strain>
    </source>
</reference>
<evidence type="ECO:0000313" key="4">
    <source>
        <dbReference type="Proteomes" id="UP000886812"/>
    </source>
</evidence>
<protein>
    <submittedName>
        <fullName evidence="3">Replication initiator protein A</fullName>
    </submittedName>
</protein>
<evidence type="ECO:0000256" key="1">
    <source>
        <dbReference type="SAM" id="MobiDB-lite"/>
    </source>
</evidence>
<accession>A0A9D1NJG8</accession>
<dbReference type="Proteomes" id="UP000886812">
    <property type="component" value="Unassembled WGS sequence"/>
</dbReference>
<dbReference type="InterPro" id="IPR036390">
    <property type="entry name" value="WH_DNA-bd_sf"/>
</dbReference>
<dbReference type="SUPFAM" id="SSF46785">
    <property type="entry name" value="Winged helix' DNA-binding domain"/>
    <property type="match status" value="1"/>
</dbReference>
<evidence type="ECO:0000313" key="3">
    <source>
        <dbReference type="EMBL" id="HIV03682.1"/>
    </source>
</evidence>
<dbReference type="InterPro" id="IPR036388">
    <property type="entry name" value="WH-like_DNA-bd_sf"/>
</dbReference>
<reference evidence="3" key="2">
    <citation type="journal article" date="2021" name="PeerJ">
        <title>Extensive microbial diversity within the chicken gut microbiome revealed by metagenomics and culture.</title>
        <authorList>
            <person name="Gilroy R."/>
            <person name="Ravi A."/>
            <person name="Getino M."/>
            <person name="Pursley I."/>
            <person name="Horton D.L."/>
            <person name="Alikhan N.F."/>
            <person name="Baker D."/>
            <person name="Gharbi K."/>
            <person name="Hall N."/>
            <person name="Watson M."/>
            <person name="Adriaenssens E.M."/>
            <person name="Foster-Nyarko E."/>
            <person name="Jarju S."/>
            <person name="Secka A."/>
            <person name="Antonio M."/>
            <person name="Oren A."/>
            <person name="Chaudhuri R.R."/>
            <person name="La Ragione R."/>
            <person name="Hildebrand F."/>
            <person name="Pallen M.J."/>
        </authorList>
    </citation>
    <scope>NUCLEOTIDE SEQUENCE</scope>
    <source>
        <strain evidence="3">10669</strain>
    </source>
</reference>
<comment type="caution">
    <text evidence="3">The sequence shown here is derived from an EMBL/GenBank/DDBJ whole genome shotgun (WGS) entry which is preliminary data.</text>
</comment>
<gene>
    <name evidence="3" type="ORF">IAC75_00825</name>
</gene>
<organism evidence="3 4">
    <name type="scientific">Candidatus Spyradosoma merdigallinarum</name>
    <dbReference type="NCBI Taxonomy" id="2840950"/>
    <lineage>
        <taxon>Bacteria</taxon>
        <taxon>Pseudomonadati</taxon>
        <taxon>Verrucomicrobiota</taxon>
        <taxon>Opitutia</taxon>
        <taxon>Opitutia incertae sedis</taxon>
        <taxon>Candidatus Spyradosoma</taxon>
    </lineage>
</organism>
<proteinExistence type="predicted"/>
<sequence length="201" mass="23140">MGRTQLSQKSGWVSEDGNVYVIYTIRQMANDLNRSERTVKAALAELENAGLIIRVRQGWNRANLIFLRLPDEVQLSSRPEGKFCPMDGLESSPCMGQNLPTSKKEKKKTDSSQNNMRENARCCFGQYQNVFLLDNELTDLQSTYPGQYEDYINRLSAYMASSGKHYANHYATIRKWLDEDSKSKPGKNYDYTETYEEEECL</sequence>
<dbReference type="InterPro" id="IPR010724">
    <property type="entry name" value="RepA_N"/>
</dbReference>
<evidence type="ECO:0000259" key="2">
    <source>
        <dbReference type="Pfam" id="PF06970"/>
    </source>
</evidence>
<dbReference type="Pfam" id="PF06970">
    <property type="entry name" value="RepA_N"/>
    <property type="match status" value="1"/>
</dbReference>
<dbReference type="Gene3D" id="1.10.10.10">
    <property type="entry name" value="Winged helix-like DNA-binding domain superfamily/Winged helix DNA-binding domain"/>
    <property type="match status" value="1"/>
</dbReference>